<keyword evidence="1" id="KW-0812">Transmembrane</keyword>
<dbReference type="OrthoDB" id="7571556at2759"/>
<dbReference type="GeneID" id="112213872"/>
<keyword evidence="2" id="KW-1185">Reference proteome</keyword>
<evidence type="ECO:0000256" key="1">
    <source>
        <dbReference type="SAM" id="Phobius"/>
    </source>
</evidence>
<evidence type="ECO:0000313" key="3">
    <source>
        <dbReference type="RefSeq" id="XP_033180055.1"/>
    </source>
</evidence>
<reference evidence="3" key="1">
    <citation type="submission" date="2025-08" db="UniProtKB">
        <authorList>
            <consortium name="RefSeq"/>
        </authorList>
    </citation>
    <scope>IDENTIFICATION</scope>
</reference>
<sequence length="571" mass="63371">MYNLLFFIKYKSLVLRSKMLQEHFLTVLLGAAMSMTLSCSGFNPERSANIPTTWNVVSSLETEQKATVDHVSSTKTEATGADKGLQISDTKLSTRTIDQTSPADTTREKRFGFVMENIESDTRFPKAKDANFVKEAVAMETISSSPPRNVVVIIADPGQNQEDFWKSFKASRLFSVEGMLQSCNNIQADKARFSLGDALIPGNRDKKHDCEHFLRSNIATLLLWTRDVKGMTTGTLSNANFTIPSLFGFEESVGFSKDFDEIDEINMKPEVRKAKPEIRGDWHVIDLGKPIDRVPPLIPPQNAREDDEAAWNVFDMFSKIRLVLFRSLLESLGRNVAASEDPISSHKSHLLRSNFVDMVEELKSVENEKGFILVASLSASELDSALEFLQREALQDTLLVVIGACPHDGKPVPFFAQGPSAKMIREAITIWDVPIAVKHVIANGCQDSGCRNRRHDANSPPVAQLKIIPHNVAVLRRTSRDTAKKSDEGNKAEVPSVKQNEVVKNVADLNTKNEVVKNVADLNVKEETVKTEERDASPESDMNSANFKIAEKFTTIFGVIVSLVGVFVLTS</sequence>
<accession>A0A6P8L7M0</accession>
<feature type="transmembrane region" description="Helical" evidence="1">
    <location>
        <begin position="553"/>
        <end position="570"/>
    </location>
</feature>
<gene>
    <name evidence="3" type="primary">LOC112213872</name>
</gene>
<name>A0A6P8L7M0_BOMIM</name>
<organism evidence="2 3">
    <name type="scientific">Bombus impatiens</name>
    <name type="common">Bumblebee</name>
    <dbReference type="NCBI Taxonomy" id="132113"/>
    <lineage>
        <taxon>Eukaryota</taxon>
        <taxon>Metazoa</taxon>
        <taxon>Ecdysozoa</taxon>
        <taxon>Arthropoda</taxon>
        <taxon>Hexapoda</taxon>
        <taxon>Insecta</taxon>
        <taxon>Pterygota</taxon>
        <taxon>Neoptera</taxon>
        <taxon>Endopterygota</taxon>
        <taxon>Hymenoptera</taxon>
        <taxon>Apocrita</taxon>
        <taxon>Aculeata</taxon>
        <taxon>Apoidea</taxon>
        <taxon>Anthophila</taxon>
        <taxon>Apidae</taxon>
        <taxon>Bombus</taxon>
        <taxon>Pyrobombus</taxon>
    </lineage>
</organism>
<evidence type="ECO:0000313" key="2">
    <source>
        <dbReference type="Proteomes" id="UP000515180"/>
    </source>
</evidence>
<dbReference type="AlphaFoldDB" id="A0A6P8L7M0"/>
<keyword evidence="1" id="KW-1133">Transmembrane helix</keyword>
<keyword evidence="1" id="KW-0472">Membrane</keyword>
<protein>
    <submittedName>
        <fullName evidence="3">Uncharacterized protein LOC112213872</fullName>
    </submittedName>
</protein>
<dbReference type="Proteomes" id="UP000515180">
    <property type="component" value="Unplaced"/>
</dbReference>
<proteinExistence type="predicted"/>
<dbReference type="RefSeq" id="XP_033180055.1">
    <property type="nucleotide sequence ID" value="XM_033324164.1"/>
</dbReference>